<keyword evidence="9" id="KW-1185">Reference proteome</keyword>
<comment type="similarity">
    <text evidence="2">Belongs to the geminin family.</text>
</comment>
<organism evidence="7">
    <name type="scientific">Capitella teleta</name>
    <name type="common">Polychaete worm</name>
    <dbReference type="NCBI Taxonomy" id="283909"/>
    <lineage>
        <taxon>Eukaryota</taxon>
        <taxon>Metazoa</taxon>
        <taxon>Spiralia</taxon>
        <taxon>Lophotrochozoa</taxon>
        <taxon>Annelida</taxon>
        <taxon>Polychaeta</taxon>
        <taxon>Sedentaria</taxon>
        <taxon>Scolecida</taxon>
        <taxon>Capitellidae</taxon>
        <taxon>Capitella</taxon>
    </lineage>
</organism>
<evidence type="ECO:0000256" key="6">
    <source>
        <dbReference type="SAM" id="Coils"/>
    </source>
</evidence>
<evidence type="ECO:0000313" key="7">
    <source>
        <dbReference type="EMBL" id="ELU13276.1"/>
    </source>
</evidence>
<dbReference type="InterPro" id="IPR022786">
    <property type="entry name" value="Geminin/Multicilin"/>
</dbReference>
<dbReference type="EnsemblMetazoa" id="CapteT146297">
    <property type="protein sequence ID" value="CapteP146297"/>
    <property type="gene ID" value="CapteG146297"/>
</dbReference>
<evidence type="ECO:0000256" key="2">
    <source>
        <dbReference type="ARBA" id="ARBA00007979"/>
    </source>
</evidence>
<dbReference type="GO" id="GO:0008156">
    <property type="term" value="P:negative regulation of DNA replication"/>
    <property type="evidence" value="ECO:0007669"/>
    <property type="project" value="TreeGrafter"/>
</dbReference>
<dbReference type="GO" id="GO:0005634">
    <property type="term" value="C:nucleus"/>
    <property type="evidence" value="ECO:0007669"/>
    <property type="project" value="UniProtKB-SubCell"/>
</dbReference>
<protein>
    <recommendedName>
        <fullName evidence="10">Geminin</fullName>
    </recommendedName>
</protein>
<dbReference type="EMBL" id="KB295343">
    <property type="protein sequence ID" value="ELU13276.1"/>
    <property type="molecule type" value="Genomic_DNA"/>
</dbReference>
<evidence type="ECO:0000256" key="5">
    <source>
        <dbReference type="ARBA" id="ARBA00023306"/>
    </source>
</evidence>
<accession>R7VAC1</accession>
<dbReference type="PANTHER" id="PTHR13372">
    <property type="entry name" value="GEMININ"/>
    <property type="match status" value="1"/>
</dbReference>
<evidence type="ECO:0008006" key="10">
    <source>
        <dbReference type="Google" id="ProtNLM"/>
    </source>
</evidence>
<dbReference type="STRING" id="283909.R7VAC1"/>
<reference evidence="7 9" key="2">
    <citation type="journal article" date="2013" name="Nature">
        <title>Insights into bilaterian evolution from three spiralian genomes.</title>
        <authorList>
            <person name="Simakov O."/>
            <person name="Marletaz F."/>
            <person name="Cho S.J."/>
            <person name="Edsinger-Gonzales E."/>
            <person name="Havlak P."/>
            <person name="Hellsten U."/>
            <person name="Kuo D.H."/>
            <person name="Larsson T."/>
            <person name="Lv J."/>
            <person name="Arendt D."/>
            <person name="Savage R."/>
            <person name="Osoegawa K."/>
            <person name="de Jong P."/>
            <person name="Grimwood J."/>
            <person name="Chapman J.A."/>
            <person name="Shapiro H."/>
            <person name="Aerts A."/>
            <person name="Otillar R.P."/>
            <person name="Terry A.Y."/>
            <person name="Boore J.L."/>
            <person name="Grigoriev I.V."/>
            <person name="Lindberg D.R."/>
            <person name="Seaver E.C."/>
            <person name="Weisblat D.A."/>
            <person name="Putnam N.H."/>
            <person name="Rokhsar D.S."/>
        </authorList>
    </citation>
    <scope>NUCLEOTIDE SEQUENCE</scope>
    <source>
        <strain evidence="7 9">I ESC-2004</strain>
    </source>
</reference>
<dbReference type="Pfam" id="PF07412">
    <property type="entry name" value="Geminin"/>
    <property type="match status" value="1"/>
</dbReference>
<keyword evidence="4" id="KW-0539">Nucleus</keyword>
<dbReference type="AlphaFoldDB" id="R7VAC1"/>
<dbReference type="OrthoDB" id="10043826at2759"/>
<evidence type="ECO:0000313" key="8">
    <source>
        <dbReference type="EnsemblMetazoa" id="CapteP146297"/>
    </source>
</evidence>
<gene>
    <name evidence="7" type="ORF">CAPTEDRAFT_146297</name>
</gene>
<dbReference type="HOGENOM" id="CLU_2225677_0_0_1"/>
<reference evidence="8" key="3">
    <citation type="submission" date="2015-06" db="UniProtKB">
        <authorList>
            <consortium name="EnsemblMetazoa"/>
        </authorList>
    </citation>
    <scope>IDENTIFICATION</scope>
</reference>
<feature type="coiled-coil region" evidence="6">
    <location>
        <begin position="55"/>
        <end position="89"/>
    </location>
</feature>
<dbReference type="GO" id="GO:0045786">
    <property type="term" value="P:negative regulation of cell cycle"/>
    <property type="evidence" value="ECO:0007669"/>
    <property type="project" value="TreeGrafter"/>
</dbReference>
<dbReference type="Proteomes" id="UP000014760">
    <property type="component" value="Unassembled WGS sequence"/>
</dbReference>
<evidence type="ECO:0000313" key="9">
    <source>
        <dbReference type="Proteomes" id="UP000014760"/>
    </source>
</evidence>
<proteinExistence type="inferred from homology"/>
<keyword evidence="5" id="KW-0131">Cell cycle</keyword>
<dbReference type="OMA" id="ALMVQED"/>
<comment type="subcellular location">
    <subcellularLocation>
        <location evidence="1">Nucleus</location>
    </subcellularLocation>
</comment>
<dbReference type="PANTHER" id="PTHR13372:SF5">
    <property type="entry name" value="GEMININ"/>
    <property type="match status" value="1"/>
</dbReference>
<name>R7VAC1_CAPTE</name>
<reference evidence="9" key="1">
    <citation type="submission" date="2012-12" db="EMBL/GenBank/DDBJ databases">
        <authorList>
            <person name="Hellsten U."/>
            <person name="Grimwood J."/>
            <person name="Chapman J.A."/>
            <person name="Shapiro H."/>
            <person name="Aerts A."/>
            <person name="Otillar R.P."/>
            <person name="Terry A.Y."/>
            <person name="Boore J.L."/>
            <person name="Simakov O."/>
            <person name="Marletaz F."/>
            <person name="Cho S.-J."/>
            <person name="Edsinger-Gonzales E."/>
            <person name="Havlak P."/>
            <person name="Kuo D.-H."/>
            <person name="Larsson T."/>
            <person name="Lv J."/>
            <person name="Arendt D."/>
            <person name="Savage R."/>
            <person name="Osoegawa K."/>
            <person name="de Jong P."/>
            <person name="Lindberg D.R."/>
            <person name="Seaver E.C."/>
            <person name="Weisblat D.A."/>
            <person name="Putnam N.H."/>
            <person name="Grigoriev I.V."/>
            <person name="Rokhsar D.S."/>
        </authorList>
    </citation>
    <scope>NUCLEOTIDE SEQUENCE</scope>
    <source>
        <strain evidence="9">I ESC-2004</strain>
    </source>
</reference>
<dbReference type="SUPFAM" id="SSF111469">
    <property type="entry name" value="Geminin coiled-coil domain"/>
    <property type="match status" value="1"/>
</dbReference>
<evidence type="ECO:0000256" key="3">
    <source>
        <dbReference type="ARBA" id="ARBA00023054"/>
    </source>
</evidence>
<dbReference type="EMBL" id="AMQN01005175">
    <property type="status" value="NOT_ANNOTATED_CDS"/>
    <property type="molecule type" value="Genomic_DNA"/>
</dbReference>
<dbReference type="Gene3D" id="1.20.5.1180">
    <property type="entry name" value="Geminin coiled-coil domain"/>
    <property type="match status" value="1"/>
</dbReference>
<sequence>MTSTPTRTDRYAQCPETEDDCWCPCHHEEQRTAEQEAYELMVQEEITPEYWKLLAEQRREALDETLEENSQLHDEVEKLREENKSLSEMAQNAEYFASILKVCFIS</sequence>
<evidence type="ECO:0000256" key="1">
    <source>
        <dbReference type="ARBA" id="ARBA00004123"/>
    </source>
</evidence>
<keyword evidence="3 6" id="KW-0175">Coiled coil</keyword>
<evidence type="ECO:0000256" key="4">
    <source>
        <dbReference type="ARBA" id="ARBA00023242"/>
    </source>
</evidence>